<evidence type="ECO:0000256" key="3">
    <source>
        <dbReference type="ARBA" id="ARBA00022737"/>
    </source>
</evidence>
<protein>
    <recommendedName>
        <fullName evidence="1 7">Transcriptional regulator MraZ</fullName>
    </recommendedName>
</protein>
<evidence type="ECO:0000313" key="10">
    <source>
        <dbReference type="Proteomes" id="UP000189369"/>
    </source>
</evidence>
<dbReference type="GO" id="GO:0051301">
    <property type="term" value="P:cell division"/>
    <property type="evidence" value="ECO:0007669"/>
    <property type="project" value="UniProtKB-KW"/>
</dbReference>
<dbReference type="GO" id="GO:0005737">
    <property type="term" value="C:cytoplasm"/>
    <property type="evidence" value="ECO:0007669"/>
    <property type="project" value="UniProtKB-UniRule"/>
</dbReference>
<dbReference type="InterPro" id="IPR037914">
    <property type="entry name" value="SpoVT-AbrB_sf"/>
</dbReference>
<keyword evidence="2 7" id="KW-0963">Cytoplasm</keyword>
<dbReference type="CDD" id="cd16321">
    <property type="entry name" value="MraZ_C"/>
    <property type="match status" value="1"/>
</dbReference>
<dbReference type="PROSITE" id="PS51740">
    <property type="entry name" value="SPOVT_ABRB"/>
    <property type="match status" value="2"/>
</dbReference>
<dbReference type="KEGG" id="phn:PAEH1_11340"/>
<dbReference type="CDD" id="cd16320">
    <property type="entry name" value="MraZ_N"/>
    <property type="match status" value="1"/>
</dbReference>
<dbReference type="AlphaFoldDB" id="A0A1U9K2V5"/>
<dbReference type="GO" id="GO:0000976">
    <property type="term" value="F:transcription cis-regulatory region binding"/>
    <property type="evidence" value="ECO:0007669"/>
    <property type="project" value="TreeGrafter"/>
</dbReference>
<keyword evidence="4 7" id="KW-0805">Transcription regulation</keyword>
<keyword evidence="5 7" id="KW-0238">DNA-binding</keyword>
<dbReference type="Proteomes" id="UP000189369">
    <property type="component" value="Chromosome"/>
</dbReference>
<dbReference type="OrthoDB" id="9807753at2"/>
<evidence type="ECO:0000259" key="8">
    <source>
        <dbReference type="PROSITE" id="PS51740"/>
    </source>
</evidence>
<evidence type="ECO:0000256" key="5">
    <source>
        <dbReference type="ARBA" id="ARBA00023125"/>
    </source>
</evidence>
<reference evidence="9 10" key="1">
    <citation type="submission" date="2017-01" db="EMBL/GenBank/DDBJ databases">
        <title>Complete Genome Sequence of Paenalcaligenes hominis, Isolated from a paraplegic Patient with neurogenic bladder.</title>
        <authorList>
            <person name="Mukhopadhyay R."/>
            <person name="Joaquin J."/>
            <person name="Hogue R."/>
            <person name="Kilaru A."/>
            <person name="Jospin G."/>
            <person name="Mars K."/>
            <person name="Eisen J.A."/>
            <person name="Chaturvedi V."/>
        </authorList>
    </citation>
    <scope>NUCLEOTIDE SEQUENCE [LARGE SCALE GENOMIC DNA]</scope>
    <source>
        <strain evidence="9 10">15S00501</strain>
    </source>
</reference>
<dbReference type="Pfam" id="PF02381">
    <property type="entry name" value="MraZ"/>
    <property type="match status" value="2"/>
</dbReference>
<dbReference type="EMBL" id="CP019697">
    <property type="protein sequence ID" value="AQS52387.1"/>
    <property type="molecule type" value="Genomic_DNA"/>
</dbReference>
<keyword evidence="9" id="KW-0132">Cell division</keyword>
<keyword evidence="6 7" id="KW-0804">Transcription</keyword>
<dbReference type="STRING" id="643674.PAEH1_11340"/>
<evidence type="ECO:0000256" key="1">
    <source>
        <dbReference type="ARBA" id="ARBA00013860"/>
    </source>
</evidence>
<dbReference type="InterPro" id="IPR038619">
    <property type="entry name" value="MraZ_sf"/>
</dbReference>
<evidence type="ECO:0000256" key="6">
    <source>
        <dbReference type="ARBA" id="ARBA00023163"/>
    </source>
</evidence>
<keyword evidence="3" id="KW-0677">Repeat</keyword>
<dbReference type="InterPro" id="IPR003444">
    <property type="entry name" value="MraZ"/>
</dbReference>
<feature type="domain" description="SpoVT-AbrB" evidence="8">
    <location>
        <begin position="5"/>
        <end position="51"/>
    </location>
</feature>
<dbReference type="NCBIfam" id="TIGR00242">
    <property type="entry name" value="division/cell wall cluster transcriptional repressor MraZ"/>
    <property type="match status" value="1"/>
</dbReference>
<gene>
    <name evidence="7" type="primary">mraZ</name>
    <name evidence="9" type="ORF">PAEH1_11340</name>
</gene>
<dbReference type="SUPFAM" id="SSF89447">
    <property type="entry name" value="AbrB/MazE/MraZ-like"/>
    <property type="match status" value="1"/>
</dbReference>
<dbReference type="Gene3D" id="3.40.1550.20">
    <property type="entry name" value="Transcriptional regulator MraZ domain"/>
    <property type="match status" value="1"/>
</dbReference>
<evidence type="ECO:0000256" key="4">
    <source>
        <dbReference type="ARBA" id="ARBA00023015"/>
    </source>
</evidence>
<comment type="subunit">
    <text evidence="7">Forms oligomers.</text>
</comment>
<dbReference type="InterPro" id="IPR035642">
    <property type="entry name" value="MraZ_N"/>
</dbReference>
<evidence type="ECO:0000313" key="9">
    <source>
        <dbReference type="EMBL" id="AQS52387.1"/>
    </source>
</evidence>
<dbReference type="HAMAP" id="MF_01008">
    <property type="entry name" value="MraZ"/>
    <property type="match status" value="1"/>
</dbReference>
<comment type="subcellular location">
    <subcellularLocation>
        <location evidence="7">Cytoplasm</location>
        <location evidence="7">Nucleoid</location>
    </subcellularLocation>
</comment>
<dbReference type="GO" id="GO:0003700">
    <property type="term" value="F:DNA-binding transcription factor activity"/>
    <property type="evidence" value="ECO:0007669"/>
    <property type="project" value="UniProtKB-UniRule"/>
</dbReference>
<dbReference type="GO" id="GO:2000143">
    <property type="term" value="P:negative regulation of DNA-templated transcription initiation"/>
    <property type="evidence" value="ECO:0007669"/>
    <property type="project" value="TreeGrafter"/>
</dbReference>
<accession>A0A1U9K2V5</accession>
<feature type="domain" description="SpoVT-AbrB" evidence="8">
    <location>
        <begin position="77"/>
        <end position="120"/>
    </location>
</feature>
<sequence length="142" mass="15754">MFQGSSALSLDAKGRLTIPTRYRTTLLVEEDGCLTLTRHPDGCLILYPRSVWEQKREQIAALPISARALQRLMLGSAQDVDIDSVGRILIAPELRQAAGLQKNTMLLGLGGHFELWDAQLLEIRQTEDLAQGLPEALEQFSL</sequence>
<keyword evidence="9" id="KW-0131">Cell cycle</keyword>
<dbReference type="InterPro" id="IPR035644">
    <property type="entry name" value="MraZ_C"/>
</dbReference>
<dbReference type="InterPro" id="IPR007159">
    <property type="entry name" value="SpoVT-AbrB_dom"/>
</dbReference>
<organism evidence="9 10">
    <name type="scientific">Paenalcaligenes hominis</name>
    <dbReference type="NCBI Taxonomy" id="643674"/>
    <lineage>
        <taxon>Bacteria</taxon>
        <taxon>Pseudomonadati</taxon>
        <taxon>Pseudomonadota</taxon>
        <taxon>Betaproteobacteria</taxon>
        <taxon>Burkholderiales</taxon>
        <taxon>Alcaligenaceae</taxon>
        <taxon>Paenalcaligenes</taxon>
    </lineage>
</organism>
<dbReference type="PANTHER" id="PTHR34701">
    <property type="entry name" value="TRANSCRIPTIONAL REGULATOR MRAZ"/>
    <property type="match status" value="1"/>
</dbReference>
<dbReference type="GO" id="GO:0009295">
    <property type="term" value="C:nucleoid"/>
    <property type="evidence" value="ECO:0007669"/>
    <property type="project" value="UniProtKB-SubCell"/>
</dbReference>
<name>A0A1U9K2V5_9BURK</name>
<evidence type="ECO:0000256" key="2">
    <source>
        <dbReference type="ARBA" id="ARBA00022490"/>
    </source>
</evidence>
<evidence type="ECO:0000256" key="7">
    <source>
        <dbReference type="HAMAP-Rule" id="MF_01008"/>
    </source>
</evidence>
<comment type="similarity">
    <text evidence="7">Belongs to the MraZ family.</text>
</comment>
<dbReference type="InterPro" id="IPR020603">
    <property type="entry name" value="MraZ_dom"/>
</dbReference>
<dbReference type="PANTHER" id="PTHR34701:SF1">
    <property type="entry name" value="TRANSCRIPTIONAL REGULATOR MRAZ"/>
    <property type="match status" value="1"/>
</dbReference>
<proteinExistence type="inferred from homology"/>